<accession>A0A221KC39</accession>
<dbReference type="OrthoDB" id="139172at2"/>
<keyword evidence="5 13" id="KW-1003">Cell membrane</keyword>
<feature type="transmembrane region" description="Helical" evidence="14">
    <location>
        <begin position="402"/>
        <end position="423"/>
    </location>
</feature>
<evidence type="ECO:0000256" key="13">
    <source>
        <dbReference type="PIRNR" id="PIRNR016636"/>
    </source>
</evidence>
<evidence type="ECO:0000256" key="1">
    <source>
        <dbReference type="ARBA" id="ARBA00004651"/>
    </source>
</evidence>
<sequence>MSFVSPEFALLALLFFPLYWALARWPRWQLAGLTLCGYGLYATWSLSLAGVLLGYSVAVWALGRWIAPPADLIGPPSRRRLALGVGLVLAVLFLVLAKYYEFLRASLATLLAAWGSHLPLPVLDMVTPVGVSFFTFQAITYLVSMAQPGATPRPPGQVLLFLGFWPTLFAGPILRAEPFFAQVDAGRFGRPHEAWRALYLILLGLAQKLVCASWLAETFADPVFRYPEQHAGLAVLAGMVGYALQIFLDFSGYTLIVTGLGLLLGFELPLNFQQPYLARNLQGFWQRWHMSLSSFIRDYIYIPLGGRHGSWARTQWHVMAAMLISGAWHGANWTFIVWGALHGLGMVAFNLWRDRAWPVWPAWLARGLTLSFVTLAWLFFRADSLDQAWLLLTQLPATLPQWARAGDMPVHGLVLFACLFFWFSRHAQTLEHWAVRLLQTLGPIGAVPVLSALLWLLIQLGPDGVPSFIYYRF</sequence>
<evidence type="ECO:0000256" key="3">
    <source>
        <dbReference type="ARBA" id="ARBA00010323"/>
    </source>
</evidence>
<dbReference type="Pfam" id="PF03062">
    <property type="entry name" value="MBOAT"/>
    <property type="match status" value="1"/>
</dbReference>
<dbReference type="KEGG" id="vff:VITFI_CDS0814"/>
<dbReference type="Proteomes" id="UP000199729">
    <property type="component" value="Chromosome"/>
</dbReference>
<feature type="transmembrane region" description="Helical" evidence="14">
    <location>
        <begin position="81"/>
        <end position="100"/>
    </location>
</feature>
<dbReference type="AlphaFoldDB" id="A0A221KC39"/>
<keyword evidence="11 13" id="KW-0012">Acyltransferase</keyword>
<protein>
    <recommendedName>
        <fullName evidence="4">Probable alginate O-acetylase AlgI</fullName>
    </recommendedName>
    <alternativeName>
        <fullName evidence="12">Alginate biosynthesis protein AlgI</fullName>
    </alternativeName>
</protein>
<keyword evidence="8" id="KW-0016">Alginate biosynthesis</keyword>
<evidence type="ECO:0000256" key="4">
    <source>
        <dbReference type="ARBA" id="ARBA00016084"/>
    </source>
</evidence>
<comment type="subcellular location">
    <subcellularLocation>
        <location evidence="1">Cell membrane</location>
        <topology evidence="1">Multi-pass membrane protein</topology>
    </subcellularLocation>
</comment>
<keyword evidence="10 13" id="KW-0472">Membrane</keyword>
<dbReference type="EMBL" id="CP022423">
    <property type="protein sequence ID" value="ASM76592.1"/>
    <property type="molecule type" value="Genomic_DNA"/>
</dbReference>
<keyword evidence="16" id="KW-1185">Reference proteome</keyword>
<evidence type="ECO:0000256" key="6">
    <source>
        <dbReference type="ARBA" id="ARBA00022679"/>
    </source>
</evidence>
<evidence type="ECO:0000313" key="15">
    <source>
        <dbReference type="EMBL" id="ASM76592.1"/>
    </source>
</evidence>
<reference evidence="15 16" key="1">
    <citation type="submission" date="2017-07" db="EMBL/GenBank/DDBJ databases">
        <title>Complete Genome Sequence of the cosmetic ferment Vitreoscilla filiformis (ATCC15551).</title>
        <authorList>
            <person name="Contreras S."/>
            <person name="Sagory-Zalkind P."/>
            <person name="Blanquart H."/>
            <person name="Iltis A."/>
            <person name="Morand S.C."/>
        </authorList>
    </citation>
    <scope>NUCLEOTIDE SEQUENCE [LARGE SCALE GENOMIC DNA]</scope>
    <source>
        <strain evidence="15 16">ATCC 15551</strain>
    </source>
</reference>
<evidence type="ECO:0000256" key="12">
    <source>
        <dbReference type="ARBA" id="ARBA00031030"/>
    </source>
</evidence>
<dbReference type="GO" id="GO:0042121">
    <property type="term" value="P:alginic acid biosynthetic process"/>
    <property type="evidence" value="ECO:0007669"/>
    <property type="project" value="UniProtKB-KW"/>
</dbReference>
<dbReference type="RefSeq" id="WP_089415905.1">
    <property type="nucleotide sequence ID" value="NZ_CP022423.1"/>
</dbReference>
<feature type="transmembrane region" description="Helical" evidence="14">
    <location>
        <begin position="156"/>
        <end position="174"/>
    </location>
</feature>
<gene>
    <name evidence="15" type="ORF">VITFI_CDS0814</name>
</gene>
<feature type="transmembrane region" description="Helical" evidence="14">
    <location>
        <begin position="364"/>
        <end position="382"/>
    </location>
</feature>
<evidence type="ECO:0000256" key="8">
    <source>
        <dbReference type="ARBA" id="ARBA00022841"/>
    </source>
</evidence>
<evidence type="ECO:0000256" key="7">
    <source>
        <dbReference type="ARBA" id="ARBA00022692"/>
    </source>
</evidence>
<evidence type="ECO:0000256" key="11">
    <source>
        <dbReference type="ARBA" id="ARBA00023315"/>
    </source>
</evidence>
<comment type="pathway">
    <text evidence="2">Glycan biosynthesis; alginate biosynthesis.</text>
</comment>
<dbReference type="GO" id="GO:0005886">
    <property type="term" value="C:plasma membrane"/>
    <property type="evidence" value="ECO:0007669"/>
    <property type="project" value="UniProtKB-SubCell"/>
</dbReference>
<evidence type="ECO:0000256" key="5">
    <source>
        <dbReference type="ARBA" id="ARBA00022475"/>
    </source>
</evidence>
<dbReference type="InterPro" id="IPR051085">
    <property type="entry name" value="MB_O-acyltransferase"/>
</dbReference>
<dbReference type="PIRSF" id="PIRSF016636">
    <property type="entry name" value="AlgI_DltB"/>
    <property type="match status" value="1"/>
</dbReference>
<feature type="transmembrane region" description="Helical" evidence="14">
    <location>
        <begin position="120"/>
        <end position="144"/>
    </location>
</feature>
<evidence type="ECO:0000256" key="10">
    <source>
        <dbReference type="ARBA" id="ARBA00023136"/>
    </source>
</evidence>
<evidence type="ECO:0000256" key="14">
    <source>
        <dbReference type="SAM" id="Phobius"/>
    </source>
</evidence>
<dbReference type="InterPro" id="IPR024194">
    <property type="entry name" value="Ac/AlaTfrase_AlgI/DltB"/>
</dbReference>
<evidence type="ECO:0000313" key="16">
    <source>
        <dbReference type="Proteomes" id="UP000199729"/>
    </source>
</evidence>
<dbReference type="GO" id="GO:0016746">
    <property type="term" value="F:acyltransferase activity"/>
    <property type="evidence" value="ECO:0007669"/>
    <property type="project" value="UniProtKB-KW"/>
</dbReference>
<feature type="transmembrane region" description="Helical" evidence="14">
    <location>
        <begin position="435"/>
        <end position="458"/>
    </location>
</feature>
<keyword evidence="6 13" id="KW-0808">Transferase</keyword>
<proteinExistence type="inferred from homology"/>
<feature type="transmembrane region" description="Helical" evidence="14">
    <location>
        <begin position="254"/>
        <end position="272"/>
    </location>
</feature>
<dbReference type="PIRSF" id="PIRSF500217">
    <property type="entry name" value="AlgI"/>
    <property type="match status" value="1"/>
</dbReference>
<feature type="transmembrane region" description="Helical" evidence="14">
    <location>
        <begin position="194"/>
        <end position="219"/>
    </location>
</feature>
<dbReference type="InterPro" id="IPR004299">
    <property type="entry name" value="MBOAT_fam"/>
</dbReference>
<feature type="transmembrane region" description="Helical" evidence="14">
    <location>
        <begin position="39"/>
        <end position="61"/>
    </location>
</feature>
<dbReference type="InterPro" id="IPR028362">
    <property type="entry name" value="AlgI"/>
</dbReference>
<organism evidence="15 16">
    <name type="scientific">Vitreoscilla filiformis</name>
    <dbReference type="NCBI Taxonomy" id="63"/>
    <lineage>
        <taxon>Bacteria</taxon>
        <taxon>Pseudomonadati</taxon>
        <taxon>Pseudomonadota</taxon>
        <taxon>Betaproteobacteria</taxon>
        <taxon>Neisseriales</taxon>
        <taxon>Neisseriaceae</taxon>
        <taxon>Vitreoscilla</taxon>
    </lineage>
</organism>
<evidence type="ECO:0000256" key="2">
    <source>
        <dbReference type="ARBA" id="ARBA00005182"/>
    </source>
</evidence>
<feature type="transmembrane region" description="Helical" evidence="14">
    <location>
        <begin position="335"/>
        <end position="352"/>
    </location>
</feature>
<name>A0A221KC39_VITFI</name>
<keyword evidence="7 14" id="KW-0812">Transmembrane</keyword>
<evidence type="ECO:0000256" key="9">
    <source>
        <dbReference type="ARBA" id="ARBA00022989"/>
    </source>
</evidence>
<comment type="similarity">
    <text evidence="3 13">Belongs to the membrane-bound acyltransferase family.</text>
</comment>
<dbReference type="PANTHER" id="PTHR13285:SF23">
    <property type="entry name" value="TEICHOIC ACID D-ALANYLTRANSFERASE"/>
    <property type="match status" value="1"/>
</dbReference>
<keyword evidence="9 14" id="KW-1133">Transmembrane helix</keyword>
<dbReference type="PANTHER" id="PTHR13285">
    <property type="entry name" value="ACYLTRANSFERASE"/>
    <property type="match status" value="1"/>
</dbReference>